<proteinExistence type="predicted"/>
<dbReference type="SUPFAM" id="SSF52467">
    <property type="entry name" value="DHS-like NAD/FAD-binding domain"/>
    <property type="match status" value="1"/>
</dbReference>
<reference evidence="1 2" key="1">
    <citation type="submission" date="2019-03" db="EMBL/GenBank/DDBJ databases">
        <title>Metabolic potential of uncultured bacteria and archaea associated with petroleum seepage in deep-sea sediments.</title>
        <authorList>
            <person name="Dong X."/>
            <person name="Hubert C."/>
        </authorList>
    </citation>
    <scope>NUCLEOTIDE SEQUENCE [LARGE SCALE GENOMIC DNA]</scope>
    <source>
        <strain evidence="1">E29_bin36</strain>
    </source>
</reference>
<protein>
    <submittedName>
        <fullName evidence="1">Uncharacterized protein</fullName>
    </submittedName>
</protein>
<gene>
    <name evidence="1" type="ORF">E3J38_09690</name>
</gene>
<dbReference type="AlphaFoldDB" id="A0A523XEC4"/>
<evidence type="ECO:0000313" key="1">
    <source>
        <dbReference type="EMBL" id="TET77633.1"/>
    </source>
</evidence>
<dbReference type="Pfam" id="PF13289">
    <property type="entry name" value="SIR2_2"/>
    <property type="match status" value="1"/>
</dbReference>
<organism evidence="1 2">
    <name type="scientific">candidate division TA06 bacterium</name>
    <dbReference type="NCBI Taxonomy" id="2250710"/>
    <lineage>
        <taxon>Bacteria</taxon>
        <taxon>Bacteria division TA06</taxon>
    </lineage>
</organism>
<name>A0A523XEC4_UNCT6</name>
<comment type="caution">
    <text evidence="1">The sequence shown here is derived from an EMBL/GenBank/DDBJ whole genome shotgun (WGS) entry which is preliminary data.</text>
</comment>
<evidence type="ECO:0000313" key="2">
    <source>
        <dbReference type="Proteomes" id="UP000315534"/>
    </source>
</evidence>
<dbReference type="InterPro" id="IPR029035">
    <property type="entry name" value="DHS-like_NAD/FAD-binding_dom"/>
</dbReference>
<accession>A0A523XEC4</accession>
<sequence>MEIDNVVFLGGGASASEGAPPQDKLFRDYFNFRGRCGNQDTTSPGMDDRIGHFFKSFFGIDVRRVDLDAVTFPTFEEALGMTELALDREESFKGFGMTPARPDLQRLREDLIFLIAIILKEKLSGESKHHIQLVDRLDRENRLLRTGFISLNYDILVDNALMEPHPRYYLDYGIEYTNYDFLQSHPWYWERPIPEKSVTLCKLHGSLNWLYCPTCITLTLTPKEKRVATLIDKPHPCDACGTDTVPIIIPPTFFKVMSNFYLQQVWRKAENLLHQAARIIFCGYSFPDADIHVKYLLKRVELNRSHPPEVFVVNECEEKSEYERKTEKLRFKRFFADPQRVHYMKASFQDFCQSDVQYLEEWPA</sequence>
<dbReference type="EMBL" id="SOIP01000557">
    <property type="protein sequence ID" value="TET77633.1"/>
    <property type="molecule type" value="Genomic_DNA"/>
</dbReference>
<dbReference type="Proteomes" id="UP000315534">
    <property type="component" value="Unassembled WGS sequence"/>
</dbReference>